<dbReference type="SUPFAM" id="SSF56204">
    <property type="entry name" value="Hect, E3 ligase catalytic domain"/>
    <property type="match status" value="1"/>
</dbReference>
<dbReference type="InterPro" id="IPR035983">
    <property type="entry name" value="Hect_E3_ubiquitin_ligase"/>
</dbReference>
<dbReference type="InterPro" id="IPR000569">
    <property type="entry name" value="HECT_dom"/>
</dbReference>
<dbReference type="GO" id="GO:0005815">
    <property type="term" value="C:microtubule organizing center"/>
    <property type="evidence" value="ECO:0007669"/>
    <property type="project" value="TreeGrafter"/>
</dbReference>
<feature type="domain" description="HECT" evidence="4">
    <location>
        <begin position="138"/>
        <end position="188"/>
    </location>
</feature>
<feature type="non-terminal residue" evidence="6">
    <location>
        <position position="1"/>
    </location>
</feature>
<reference evidence="6" key="1">
    <citation type="submission" date="2021-02" db="EMBL/GenBank/DDBJ databases">
        <authorList>
            <person name="Nowell W R."/>
        </authorList>
    </citation>
    <scope>NUCLEOTIDE SEQUENCE</scope>
</reference>
<gene>
    <name evidence="5" type="ORF">OVA965_LOCUS27874</name>
    <name evidence="6" type="ORF">TMI583_LOCUS28621</name>
</gene>
<feature type="active site" description="Glycyl thioester intermediate" evidence="2">
    <location>
        <position position="156"/>
    </location>
</feature>
<dbReference type="PROSITE" id="PS50237">
    <property type="entry name" value="HECT"/>
    <property type="match status" value="1"/>
</dbReference>
<organism evidence="6 7">
    <name type="scientific">Didymodactylos carnosus</name>
    <dbReference type="NCBI Taxonomy" id="1234261"/>
    <lineage>
        <taxon>Eukaryota</taxon>
        <taxon>Metazoa</taxon>
        <taxon>Spiralia</taxon>
        <taxon>Gnathifera</taxon>
        <taxon>Rotifera</taxon>
        <taxon>Eurotatoria</taxon>
        <taxon>Bdelloidea</taxon>
        <taxon>Philodinida</taxon>
        <taxon>Philodinidae</taxon>
        <taxon>Didymodactylos</taxon>
    </lineage>
</organism>
<dbReference type="GO" id="GO:0004842">
    <property type="term" value="F:ubiquitin-protein transferase activity"/>
    <property type="evidence" value="ECO:0007669"/>
    <property type="project" value="InterPro"/>
</dbReference>
<evidence type="ECO:0000313" key="6">
    <source>
        <dbReference type="EMBL" id="CAF4091242.1"/>
    </source>
</evidence>
<evidence type="ECO:0000256" key="3">
    <source>
        <dbReference type="SAM" id="Coils"/>
    </source>
</evidence>
<dbReference type="Proteomes" id="UP000677228">
    <property type="component" value="Unassembled WGS sequence"/>
</dbReference>
<dbReference type="Pfam" id="PF00632">
    <property type="entry name" value="HECT"/>
    <property type="match status" value="1"/>
</dbReference>
<dbReference type="PANTHER" id="PTHR18950:SF0">
    <property type="entry name" value="PROGESTERONE IMMUNOMODULATORY BINDING FACTOR 1"/>
    <property type="match status" value="1"/>
</dbReference>
<sequence length="188" mass="21797">ENDGEADKVLFSYGYGATLPTAAKRRLQHSVHLAKRVIQLEQANTSLRLELDKERKKTKDTYQQLQSANTILDQAQQPYDFLIATVRNKDQQLKKSQETIEQLEKQLQENDMQKQSLLKTNNQLTKDIEKLLEYQEPMIIQRSHKDDQHLPVAHTCFNLLDLPLYSSKAILKEKLTEAIQHNLGFNLV</sequence>
<evidence type="ECO:0000313" key="7">
    <source>
        <dbReference type="Proteomes" id="UP000682733"/>
    </source>
</evidence>
<accession>A0A8S2QBG0</accession>
<feature type="coiled-coil region" evidence="3">
    <location>
        <begin position="37"/>
        <end position="120"/>
    </location>
</feature>
<comment type="caution">
    <text evidence="6">The sequence shown here is derived from an EMBL/GenBank/DDBJ whole genome shotgun (WGS) entry which is preliminary data.</text>
</comment>
<dbReference type="Gene3D" id="3.30.2410.10">
    <property type="entry name" value="Hect, E3 ligase catalytic domain"/>
    <property type="match status" value="1"/>
</dbReference>
<evidence type="ECO:0000259" key="4">
    <source>
        <dbReference type="PROSITE" id="PS50237"/>
    </source>
</evidence>
<keyword evidence="1 2" id="KW-0833">Ubl conjugation pathway</keyword>
<evidence type="ECO:0000256" key="2">
    <source>
        <dbReference type="PROSITE-ProRule" id="PRU00104"/>
    </source>
</evidence>
<keyword evidence="3" id="KW-0175">Coiled coil</keyword>
<dbReference type="Proteomes" id="UP000682733">
    <property type="component" value="Unassembled WGS sequence"/>
</dbReference>
<dbReference type="EMBL" id="CAJNOK010018659">
    <property type="protein sequence ID" value="CAF1286270.1"/>
    <property type="molecule type" value="Genomic_DNA"/>
</dbReference>
<dbReference type="InterPro" id="IPR026205">
    <property type="entry name" value="PIBF1"/>
</dbReference>
<dbReference type="AlphaFoldDB" id="A0A8S2QBG0"/>
<evidence type="ECO:0000256" key="1">
    <source>
        <dbReference type="ARBA" id="ARBA00022786"/>
    </source>
</evidence>
<dbReference type="GO" id="GO:0060271">
    <property type="term" value="P:cilium assembly"/>
    <property type="evidence" value="ECO:0007669"/>
    <property type="project" value="TreeGrafter"/>
</dbReference>
<dbReference type="EMBL" id="CAJOBA010040226">
    <property type="protein sequence ID" value="CAF4091242.1"/>
    <property type="molecule type" value="Genomic_DNA"/>
</dbReference>
<name>A0A8S2QBG0_9BILA</name>
<proteinExistence type="predicted"/>
<dbReference type="PANTHER" id="PTHR18950">
    <property type="entry name" value="PROGESTERONE-INDUCED BLOCKING FACTOR 1"/>
    <property type="match status" value="1"/>
</dbReference>
<evidence type="ECO:0000313" key="5">
    <source>
        <dbReference type="EMBL" id="CAF1286270.1"/>
    </source>
</evidence>
<protein>
    <recommendedName>
        <fullName evidence="4">HECT domain-containing protein</fullName>
    </recommendedName>
</protein>